<dbReference type="EMBL" id="CM010719">
    <property type="protein sequence ID" value="RZC63028.1"/>
    <property type="molecule type" value="Genomic_DNA"/>
</dbReference>
<keyword evidence="1" id="KW-1133">Transmembrane helix</keyword>
<evidence type="ECO:0000313" key="2">
    <source>
        <dbReference type="EMBL" id="RZC63028.1"/>
    </source>
</evidence>
<evidence type="ECO:0000313" key="3">
    <source>
        <dbReference type="Proteomes" id="UP000316621"/>
    </source>
</evidence>
<reference evidence="2 3" key="1">
    <citation type="journal article" date="2018" name="Science">
        <title>The opium poppy genome and morphinan production.</title>
        <authorList>
            <person name="Guo L."/>
            <person name="Winzer T."/>
            <person name="Yang X."/>
            <person name="Li Y."/>
            <person name="Ning Z."/>
            <person name="He Z."/>
            <person name="Teodor R."/>
            <person name="Lu Y."/>
            <person name="Bowser T.A."/>
            <person name="Graham I.A."/>
            <person name="Ye K."/>
        </authorList>
    </citation>
    <scope>NUCLEOTIDE SEQUENCE [LARGE SCALE GENOMIC DNA]</scope>
    <source>
        <strain evidence="3">cv. HN1</strain>
        <tissue evidence="2">Leaves</tissue>
    </source>
</reference>
<keyword evidence="1" id="KW-0812">Transmembrane</keyword>
<keyword evidence="3" id="KW-1185">Reference proteome</keyword>
<accession>A0A4Y7JTB3</accession>
<dbReference type="Gramene" id="RZC63028">
    <property type="protein sequence ID" value="RZC63028"/>
    <property type="gene ID" value="C5167_024789"/>
</dbReference>
<organism evidence="2 3">
    <name type="scientific">Papaver somniferum</name>
    <name type="common">Opium poppy</name>
    <dbReference type="NCBI Taxonomy" id="3469"/>
    <lineage>
        <taxon>Eukaryota</taxon>
        <taxon>Viridiplantae</taxon>
        <taxon>Streptophyta</taxon>
        <taxon>Embryophyta</taxon>
        <taxon>Tracheophyta</taxon>
        <taxon>Spermatophyta</taxon>
        <taxon>Magnoliopsida</taxon>
        <taxon>Ranunculales</taxon>
        <taxon>Papaveraceae</taxon>
        <taxon>Papaveroideae</taxon>
        <taxon>Papaver</taxon>
    </lineage>
</organism>
<gene>
    <name evidence="2" type="ORF">C5167_024789</name>
</gene>
<sequence length="77" mass="8707">MNYEHHRSASLKLTSLSEHNDISSHYFHFNRNSTHGVLLYPLVLSILQPMVLAGNLIFGTLQNFQPPDPLAFTDVVT</sequence>
<evidence type="ECO:0000256" key="1">
    <source>
        <dbReference type="SAM" id="Phobius"/>
    </source>
</evidence>
<name>A0A4Y7JTB3_PAPSO</name>
<feature type="transmembrane region" description="Helical" evidence="1">
    <location>
        <begin position="37"/>
        <end position="58"/>
    </location>
</feature>
<proteinExistence type="predicted"/>
<dbReference type="Proteomes" id="UP000316621">
    <property type="component" value="Chromosome 5"/>
</dbReference>
<protein>
    <submittedName>
        <fullName evidence="2">Uncharacterized protein</fullName>
    </submittedName>
</protein>
<keyword evidence="1" id="KW-0472">Membrane</keyword>
<dbReference type="AlphaFoldDB" id="A0A4Y7JTB3"/>